<comment type="subcellular location">
    <subcellularLocation>
        <location evidence="1 2 3">Nucleus</location>
    </subcellularLocation>
</comment>
<proteinExistence type="predicted"/>
<feature type="DNA-binding region" description="Homeobox" evidence="2">
    <location>
        <begin position="17"/>
        <end position="76"/>
    </location>
</feature>
<dbReference type="GO" id="GO:0003677">
    <property type="term" value="F:DNA binding"/>
    <property type="evidence" value="ECO:0007669"/>
    <property type="project" value="UniProtKB-UniRule"/>
</dbReference>
<organism evidence="6 7">
    <name type="scientific">Aquilegia coerulea</name>
    <name type="common">Rocky mountain columbine</name>
    <dbReference type="NCBI Taxonomy" id="218851"/>
    <lineage>
        <taxon>Eukaryota</taxon>
        <taxon>Viridiplantae</taxon>
        <taxon>Streptophyta</taxon>
        <taxon>Embryophyta</taxon>
        <taxon>Tracheophyta</taxon>
        <taxon>Spermatophyta</taxon>
        <taxon>Magnoliopsida</taxon>
        <taxon>Ranunculales</taxon>
        <taxon>Ranunculaceae</taxon>
        <taxon>Thalictroideae</taxon>
        <taxon>Aquilegia</taxon>
    </lineage>
</organism>
<dbReference type="SUPFAM" id="SSF46689">
    <property type="entry name" value="Homeodomain-like"/>
    <property type="match status" value="1"/>
</dbReference>
<feature type="compositionally biased region" description="Polar residues" evidence="4">
    <location>
        <begin position="153"/>
        <end position="165"/>
    </location>
</feature>
<feature type="domain" description="Homeobox" evidence="5">
    <location>
        <begin position="15"/>
        <end position="75"/>
    </location>
</feature>
<dbReference type="PROSITE" id="PS50071">
    <property type="entry name" value="HOMEOBOX_2"/>
    <property type="match status" value="1"/>
</dbReference>
<keyword evidence="7" id="KW-1185">Reference proteome</keyword>
<dbReference type="FunCoup" id="A0A2G5DXB3">
    <property type="interactions" value="705"/>
</dbReference>
<feature type="compositionally biased region" description="Basic and acidic residues" evidence="4">
    <location>
        <begin position="1"/>
        <end position="19"/>
    </location>
</feature>
<dbReference type="Pfam" id="PF00046">
    <property type="entry name" value="Homeodomain"/>
    <property type="match status" value="1"/>
</dbReference>
<evidence type="ECO:0000256" key="3">
    <source>
        <dbReference type="RuleBase" id="RU000682"/>
    </source>
</evidence>
<evidence type="ECO:0000256" key="1">
    <source>
        <dbReference type="ARBA" id="ARBA00004123"/>
    </source>
</evidence>
<keyword evidence="2 3" id="KW-0539">Nucleus</keyword>
<evidence type="ECO:0000259" key="5">
    <source>
        <dbReference type="PROSITE" id="PS50071"/>
    </source>
</evidence>
<reference evidence="6 7" key="1">
    <citation type="submission" date="2017-09" db="EMBL/GenBank/DDBJ databases">
        <title>WGS assembly of Aquilegia coerulea Goldsmith.</title>
        <authorList>
            <person name="Hodges S."/>
            <person name="Kramer E."/>
            <person name="Nordborg M."/>
            <person name="Tomkins J."/>
            <person name="Borevitz J."/>
            <person name="Derieg N."/>
            <person name="Yan J."/>
            <person name="Mihaltcheva S."/>
            <person name="Hayes R.D."/>
            <person name="Rokhsar D."/>
        </authorList>
    </citation>
    <scope>NUCLEOTIDE SEQUENCE [LARGE SCALE GENOMIC DNA]</scope>
    <source>
        <strain evidence="7">cv. Goldsmith</strain>
    </source>
</reference>
<gene>
    <name evidence="6" type="ORF">AQUCO_01400610v1</name>
</gene>
<dbReference type="EMBL" id="KZ305031">
    <property type="protein sequence ID" value="PIA48144.1"/>
    <property type="molecule type" value="Genomic_DNA"/>
</dbReference>
<dbReference type="Gene3D" id="1.10.10.60">
    <property type="entry name" value="Homeodomain-like"/>
    <property type="match status" value="1"/>
</dbReference>
<dbReference type="PANTHER" id="PTHR47713">
    <property type="entry name" value="HOMEODOMAIN-LIKE SUPERFAMILY PROTEIN"/>
    <property type="match status" value="1"/>
</dbReference>
<keyword evidence="2 3" id="KW-0371">Homeobox</keyword>
<sequence>MEESSEVHEEDKGHAENSKKRTLKTPAQIEALENLYNEHKYPNEALKSQLAEEIGLSEKQVSGWFCHRRLKDKNMLKDETYGIGRQDLSSGTIQDRCSALKQDSCSSTKPGEYKYFEPREVESRRFCGQYSPTEDLNYRNRGQYMHARNYSAMENTSSGSSSASQERMHAHSKDPYDMEHLRYSSQSRNYSLMNVEDLKPRRHMIGSEYLNSQDEIGNAAIMAVKRQLGRLYREDGPPLGVKFESLPPSAFDAPIEDSTNGPYYVGDSVKQNSVGVLKVHNEPVLDTGHAQFSRGKHPHSSYANGDLKRVRLDPNHHDSISYQSLGKSSLANCRSYGPGQYSSVEKIDGNPAVVASNKSRKHRIRPKHSVEGMESEYNVNHFPHSYKKKFTTSGSSNPRLHNSDGSGSQTLWTGSYLSGRKSRENANLVGVKMQQTNKLRKKTKQSDGHMPLEYASKTPSPPALFSPENQIKGYAGEIPTSFSDDETAATSSSVD</sequence>
<dbReference type="STRING" id="218851.A0A2G5DXB3"/>
<feature type="region of interest" description="Disordered" evidence="4">
    <location>
        <begin position="1"/>
        <end position="26"/>
    </location>
</feature>
<evidence type="ECO:0000256" key="2">
    <source>
        <dbReference type="PROSITE-ProRule" id="PRU00108"/>
    </source>
</evidence>
<accession>A0A2G5DXB3</accession>
<dbReference type="OrthoDB" id="6159439at2759"/>
<dbReference type="AlphaFoldDB" id="A0A2G5DXB3"/>
<dbReference type="PANTHER" id="PTHR47713:SF2">
    <property type="entry name" value="HOMEODOMAIN-LIKE SUPERFAMILY PROTEIN"/>
    <property type="match status" value="1"/>
</dbReference>
<dbReference type="InterPro" id="IPR009057">
    <property type="entry name" value="Homeodomain-like_sf"/>
</dbReference>
<evidence type="ECO:0000256" key="4">
    <source>
        <dbReference type="SAM" id="MobiDB-lite"/>
    </source>
</evidence>
<evidence type="ECO:0000313" key="6">
    <source>
        <dbReference type="EMBL" id="PIA48141.1"/>
    </source>
</evidence>
<dbReference type="EMBL" id="KZ305031">
    <property type="protein sequence ID" value="PIA48141.1"/>
    <property type="molecule type" value="Genomic_DNA"/>
</dbReference>
<feature type="region of interest" description="Disordered" evidence="4">
    <location>
        <begin position="153"/>
        <end position="174"/>
    </location>
</feature>
<dbReference type="CDD" id="cd00086">
    <property type="entry name" value="homeodomain"/>
    <property type="match status" value="1"/>
</dbReference>
<keyword evidence="2 3" id="KW-0238">DNA-binding</keyword>
<name>A0A2G5DXB3_AQUCA</name>
<dbReference type="EMBL" id="KZ305031">
    <property type="protein sequence ID" value="PIA48142.1"/>
    <property type="molecule type" value="Genomic_DNA"/>
</dbReference>
<dbReference type="Proteomes" id="UP000230069">
    <property type="component" value="Unassembled WGS sequence"/>
</dbReference>
<dbReference type="InterPro" id="IPR001356">
    <property type="entry name" value="HD"/>
</dbReference>
<evidence type="ECO:0000313" key="7">
    <source>
        <dbReference type="Proteomes" id="UP000230069"/>
    </source>
</evidence>
<protein>
    <recommendedName>
        <fullName evidence="5">Homeobox domain-containing protein</fullName>
    </recommendedName>
</protein>
<dbReference type="SMART" id="SM00389">
    <property type="entry name" value="HOX"/>
    <property type="match status" value="1"/>
</dbReference>
<feature type="region of interest" description="Disordered" evidence="4">
    <location>
        <begin position="388"/>
        <end position="495"/>
    </location>
</feature>
<feature type="compositionally biased region" description="Polar residues" evidence="4">
    <location>
        <begin position="391"/>
        <end position="416"/>
    </location>
</feature>
<dbReference type="GO" id="GO:0005634">
    <property type="term" value="C:nucleus"/>
    <property type="evidence" value="ECO:0007669"/>
    <property type="project" value="UniProtKB-SubCell"/>
</dbReference>